<evidence type="ECO:0000313" key="4">
    <source>
        <dbReference type="EMBL" id="PPQ77677.1"/>
    </source>
</evidence>
<feature type="region of interest" description="Disordered" evidence="1">
    <location>
        <begin position="532"/>
        <end position="553"/>
    </location>
</feature>
<evidence type="ECO:0000313" key="5">
    <source>
        <dbReference type="Proteomes" id="UP000283269"/>
    </source>
</evidence>
<dbReference type="InterPro" id="IPR051781">
    <property type="entry name" value="Metallo-dep_Hydrolase"/>
</dbReference>
<dbReference type="PANTHER" id="PTHR43135:SF3">
    <property type="entry name" value="ALPHA-D-RIBOSE 1-METHYLPHOSPHONATE 5-TRIPHOSPHATE DIPHOSPHATASE"/>
    <property type="match status" value="1"/>
</dbReference>
<dbReference type="OrthoDB" id="10258955at2759"/>
<dbReference type="GO" id="GO:0016810">
    <property type="term" value="F:hydrolase activity, acting on carbon-nitrogen (but not peptide) bonds"/>
    <property type="evidence" value="ECO:0007669"/>
    <property type="project" value="InterPro"/>
</dbReference>
<feature type="transmembrane region" description="Helical" evidence="2">
    <location>
        <begin position="21"/>
        <end position="50"/>
    </location>
</feature>
<dbReference type="Proteomes" id="UP000283269">
    <property type="component" value="Unassembled WGS sequence"/>
</dbReference>
<keyword evidence="2" id="KW-0812">Transmembrane</keyword>
<comment type="caution">
    <text evidence="4">The sequence shown here is derived from an EMBL/GenBank/DDBJ whole genome shotgun (WGS) entry which is preliminary data.</text>
</comment>
<sequence>MSENTVDRKRRRPELSAGIQRFVNVPASAISSTIVLAAFAAILGTFFWSFNADTVRFTSRFSNQLGVNAPSKEVILPRCASLRAIPGPPADFLEREESDRFEQGTNSTLIRNAVIFTGRNNGTEIVHGDLLLDKGIVKGIGKISRRIIDNIPNLTVVNASGAWITPGIVDLHSHLGVLSLPILAGAVDLNSQKGPIAPWLRSADGLNTHDDAYQLAMAGGVTSAQILPGSSNAIGGQAFFIKLRKTKERSTSSMLLEPPFTLNAPFSQPESRTSFRWRHMKQACGENLRGYGNRMDTMWAFRSAYAEAMKIKLSQDEYCAKAEQGLWHTLDEPFPEDLRWEMLVDVLRGRVKISSHCYEAVDLDAMVRLSNEFQFPIATLHHASEAWLVPDVLKRMWGGIPSVAIFATNHRYKREAYRGSEFAGRVLADEGIPVIMKSDHPVINSRYLMHQAQQAHYFGLPPHLALASVTSTPATAAGLSHRIGLLSEGTDADVVLWDSHPLRLGATPVKVWIDGILQIPVPSKTNEETHIEVGKGKEGDGWRQAPETPNWDKEREEAIKWDGLPPLEGRKLEGKVVFMNVKEVWRKSEDGDIAQVFSNLSEETGLGSVVVEDGKITCMGMCVDIESQPSSKIFDVRGGSIAPGLMTFGSPLGLEEITGEPSTTDGETYDAFRRNVPKILDDTGAVVRAVDALMFGTRDALTAYRAGVTLAISSLAKPIYLAGSDAHIISGLSTSFRTGSLHAMQRGAIVQDVAALHVVMGKSFPAGRGVSVSTQLAGLRRLLYGWESDDKETGFWFRKAAEGVVPLVIEVDSMDIMASLLILKADVEDKIGSRMRMVFSGATESHLLAKEIGDAGVGVILNPSRPIPLVWDQRRILSGPPLSNDTALVKLFEQGIVVGLGVRGASEARNARFDAEWAALESNGRISKDEAYALVSSNLEKLLGIRGIDDDISDLVVYEGGSMFDLSSKAIGVISPGRKLVDLF</sequence>
<keyword evidence="2" id="KW-1133">Transmembrane helix</keyword>
<dbReference type="InterPro" id="IPR006680">
    <property type="entry name" value="Amidohydro-rel"/>
</dbReference>
<dbReference type="InterPro" id="IPR011059">
    <property type="entry name" value="Metal-dep_hydrolase_composite"/>
</dbReference>
<keyword evidence="5" id="KW-1185">Reference proteome</keyword>
<dbReference type="EMBL" id="NHYD01003434">
    <property type="protein sequence ID" value="PPQ77677.1"/>
    <property type="molecule type" value="Genomic_DNA"/>
</dbReference>
<protein>
    <recommendedName>
        <fullName evidence="3">Amidohydrolase-related domain-containing protein</fullName>
    </recommendedName>
</protein>
<proteinExistence type="predicted"/>
<dbReference type="InParanoid" id="A0A409WGP7"/>
<dbReference type="AlphaFoldDB" id="A0A409WGP7"/>
<evidence type="ECO:0000256" key="1">
    <source>
        <dbReference type="SAM" id="MobiDB-lite"/>
    </source>
</evidence>
<keyword evidence="2" id="KW-0472">Membrane</keyword>
<dbReference type="Pfam" id="PF01979">
    <property type="entry name" value="Amidohydro_1"/>
    <property type="match status" value="1"/>
</dbReference>
<organism evidence="4 5">
    <name type="scientific">Psilocybe cyanescens</name>
    <dbReference type="NCBI Taxonomy" id="93625"/>
    <lineage>
        <taxon>Eukaryota</taxon>
        <taxon>Fungi</taxon>
        <taxon>Dikarya</taxon>
        <taxon>Basidiomycota</taxon>
        <taxon>Agaricomycotina</taxon>
        <taxon>Agaricomycetes</taxon>
        <taxon>Agaricomycetidae</taxon>
        <taxon>Agaricales</taxon>
        <taxon>Agaricineae</taxon>
        <taxon>Strophariaceae</taxon>
        <taxon>Psilocybe</taxon>
    </lineage>
</organism>
<feature type="compositionally biased region" description="Basic and acidic residues" evidence="1">
    <location>
        <begin position="532"/>
        <end position="541"/>
    </location>
</feature>
<accession>A0A409WGP7</accession>
<dbReference type="PANTHER" id="PTHR43135">
    <property type="entry name" value="ALPHA-D-RIBOSE 1-METHYLPHOSPHONATE 5-TRIPHOSPHATE DIPHOSPHATASE"/>
    <property type="match status" value="1"/>
</dbReference>
<dbReference type="SUPFAM" id="SSF51338">
    <property type="entry name" value="Composite domain of metallo-dependent hydrolases"/>
    <property type="match status" value="1"/>
</dbReference>
<reference evidence="4 5" key="1">
    <citation type="journal article" date="2018" name="Evol. Lett.">
        <title>Horizontal gene cluster transfer increased hallucinogenic mushroom diversity.</title>
        <authorList>
            <person name="Reynolds H.T."/>
            <person name="Vijayakumar V."/>
            <person name="Gluck-Thaler E."/>
            <person name="Korotkin H.B."/>
            <person name="Matheny P.B."/>
            <person name="Slot J.C."/>
        </authorList>
    </citation>
    <scope>NUCLEOTIDE SEQUENCE [LARGE SCALE GENOMIC DNA]</scope>
    <source>
        <strain evidence="4 5">2631</strain>
    </source>
</reference>
<dbReference type="Gene3D" id="3.20.20.140">
    <property type="entry name" value="Metal-dependent hydrolases"/>
    <property type="match status" value="2"/>
</dbReference>
<dbReference type="InterPro" id="IPR032466">
    <property type="entry name" value="Metal_Hydrolase"/>
</dbReference>
<evidence type="ECO:0000256" key="2">
    <source>
        <dbReference type="SAM" id="Phobius"/>
    </source>
</evidence>
<gene>
    <name evidence="4" type="ORF">CVT25_011112</name>
</gene>
<dbReference type="SUPFAM" id="SSF51556">
    <property type="entry name" value="Metallo-dependent hydrolases"/>
    <property type="match status" value="1"/>
</dbReference>
<feature type="domain" description="Amidohydrolase-related" evidence="3">
    <location>
        <begin position="423"/>
        <end position="505"/>
    </location>
</feature>
<name>A0A409WGP7_PSICY</name>
<evidence type="ECO:0000259" key="3">
    <source>
        <dbReference type="Pfam" id="PF01979"/>
    </source>
</evidence>